<dbReference type="EMBL" id="JBIQWL010000002">
    <property type="protein sequence ID" value="MFH8249830.1"/>
    <property type="molecule type" value="Genomic_DNA"/>
</dbReference>
<organism evidence="6 7">
    <name type="scientific">Microbacterium alkaliflavum</name>
    <dbReference type="NCBI Taxonomy" id="3248839"/>
    <lineage>
        <taxon>Bacteria</taxon>
        <taxon>Bacillati</taxon>
        <taxon>Actinomycetota</taxon>
        <taxon>Actinomycetes</taxon>
        <taxon>Micrococcales</taxon>
        <taxon>Microbacteriaceae</taxon>
        <taxon>Microbacterium</taxon>
    </lineage>
</organism>
<dbReference type="SUPFAM" id="SSF48498">
    <property type="entry name" value="Tetracyclin repressor-like, C-terminal domain"/>
    <property type="match status" value="1"/>
</dbReference>
<keyword evidence="3" id="KW-0804">Transcription</keyword>
<dbReference type="Gene3D" id="1.10.10.60">
    <property type="entry name" value="Homeodomain-like"/>
    <property type="match status" value="1"/>
</dbReference>
<dbReference type="Gene3D" id="1.10.357.10">
    <property type="entry name" value="Tetracycline Repressor, domain 2"/>
    <property type="match status" value="1"/>
</dbReference>
<evidence type="ECO:0000256" key="1">
    <source>
        <dbReference type="ARBA" id="ARBA00023015"/>
    </source>
</evidence>
<gene>
    <name evidence="6" type="ORF">ACH3VR_05605</name>
</gene>
<dbReference type="RefSeq" id="WP_396639784.1">
    <property type="nucleotide sequence ID" value="NZ_JBIQWL010000002.1"/>
</dbReference>
<dbReference type="PANTHER" id="PTHR30055">
    <property type="entry name" value="HTH-TYPE TRANSCRIPTIONAL REGULATOR RUTR"/>
    <property type="match status" value="1"/>
</dbReference>
<evidence type="ECO:0000256" key="2">
    <source>
        <dbReference type="ARBA" id="ARBA00023125"/>
    </source>
</evidence>
<accession>A0ABW7Q4R0</accession>
<evidence type="ECO:0000259" key="5">
    <source>
        <dbReference type="PROSITE" id="PS50977"/>
    </source>
</evidence>
<feature type="DNA-binding region" description="H-T-H motif" evidence="4">
    <location>
        <begin position="36"/>
        <end position="55"/>
    </location>
</feature>
<dbReference type="InterPro" id="IPR050109">
    <property type="entry name" value="HTH-type_TetR-like_transc_reg"/>
</dbReference>
<dbReference type="Pfam" id="PF00440">
    <property type="entry name" value="TetR_N"/>
    <property type="match status" value="1"/>
</dbReference>
<evidence type="ECO:0000256" key="3">
    <source>
        <dbReference type="ARBA" id="ARBA00023163"/>
    </source>
</evidence>
<keyword evidence="7" id="KW-1185">Reference proteome</keyword>
<evidence type="ECO:0000313" key="7">
    <source>
        <dbReference type="Proteomes" id="UP001610861"/>
    </source>
</evidence>
<proteinExistence type="predicted"/>
<dbReference type="PROSITE" id="PS50977">
    <property type="entry name" value="HTH_TETR_2"/>
    <property type="match status" value="1"/>
</dbReference>
<keyword evidence="2 4" id="KW-0238">DNA-binding</keyword>
<evidence type="ECO:0000256" key="4">
    <source>
        <dbReference type="PROSITE-ProRule" id="PRU00335"/>
    </source>
</evidence>
<evidence type="ECO:0000313" key="6">
    <source>
        <dbReference type="EMBL" id="MFH8249830.1"/>
    </source>
</evidence>
<dbReference type="Proteomes" id="UP001610861">
    <property type="component" value="Unassembled WGS sequence"/>
</dbReference>
<dbReference type="InterPro" id="IPR036271">
    <property type="entry name" value="Tet_transcr_reg_TetR-rel_C_sf"/>
</dbReference>
<name>A0ABW7Q4R0_9MICO</name>
<feature type="domain" description="HTH tetR-type" evidence="5">
    <location>
        <begin position="13"/>
        <end position="73"/>
    </location>
</feature>
<reference evidence="6 7" key="1">
    <citation type="submission" date="2024-09" db="EMBL/GenBank/DDBJ databases">
        <authorList>
            <person name="Pan X."/>
        </authorList>
    </citation>
    <scope>NUCLEOTIDE SEQUENCE [LARGE SCALE GENOMIC DNA]</scope>
    <source>
        <strain evidence="6 7">B2969</strain>
    </source>
</reference>
<keyword evidence="1" id="KW-0805">Transcription regulation</keyword>
<dbReference type="InterPro" id="IPR001647">
    <property type="entry name" value="HTH_TetR"/>
</dbReference>
<comment type="caution">
    <text evidence="6">The sequence shown here is derived from an EMBL/GenBank/DDBJ whole genome shotgun (WGS) entry which is preliminary data.</text>
</comment>
<sequence>MALEETQTRRRGKELEDAILAAGWAQLLNSGYYGFTIDAVAERAETSRSVIYRRWADRDELLKATLMFGLNQGRTEPPDTGSLREDLIELLRGANHRNAVIAPVMSVFMGAYYSESGRTFADVRREAFGDRAGTSLDTILKRAIARGEVDPDRLTPRVRTVATDLYRHDVLMTAAPPSDDDIVAIVDEVFLPLVAPPRRG</sequence>
<dbReference type="InterPro" id="IPR009057">
    <property type="entry name" value="Homeodomain-like_sf"/>
</dbReference>
<dbReference type="PANTHER" id="PTHR30055:SF148">
    <property type="entry name" value="TETR-FAMILY TRANSCRIPTIONAL REGULATOR"/>
    <property type="match status" value="1"/>
</dbReference>
<protein>
    <submittedName>
        <fullName evidence="6">TetR/AcrR family transcriptional regulator</fullName>
    </submittedName>
</protein>
<dbReference type="SUPFAM" id="SSF46689">
    <property type="entry name" value="Homeodomain-like"/>
    <property type="match status" value="1"/>
</dbReference>
<dbReference type="Pfam" id="PF16859">
    <property type="entry name" value="TetR_C_11"/>
    <property type="match status" value="1"/>
</dbReference>
<dbReference type="InterPro" id="IPR011075">
    <property type="entry name" value="TetR_C"/>
</dbReference>